<proteinExistence type="predicted"/>
<protein>
    <submittedName>
        <fullName evidence="1">Uncharacterized protein</fullName>
    </submittedName>
</protein>
<reference evidence="1 2" key="1">
    <citation type="submission" date="2017-07" db="EMBL/GenBank/DDBJ databases">
        <title>Leptospira spp. isolated from tropical soils.</title>
        <authorList>
            <person name="Thibeaux R."/>
            <person name="Iraola G."/>
            <person name="Ferres I."/>
            <person name="Bierque E."/>
            <person name="Girault D."/>
            <person name="Soupe-Gilbert M.-E."/>
            <person name="Picardeau M."/>
            <person name="Goarant C."/>
        </authorList>
    </citation>
    <scope>NUCLEOTIDE SEQUENCE [LARGE SCALE GENOMIC DNA]</scope>
    <source>
        <strain evidence="1 2">MCA1-C-A1</strain>
    </source>
</reference>
<sequence length="141" mass="16626">MKVNIWKELDSVGIQHFRKILHTLNTFYKEVGFQQNNNLIYNKERLVSEENIKILIKKLGSCSKNDTHYEYLIYAQLTLRGFRKENENWIHIDGIQLERERLSGMGVVDHPAFDIMCMTDLYCKFSNAVKEDEVPNISDLK</sequence>
<evidence type="ECO:0000313" key="1">
    <source>
        <dbReference type="EMBL" id="PJZ23952.1"/>
    </source>
</evidence>
<keyword evidence="2" id="KW-1185">Reference proteome</keyword>
<dbReference type="RefSeq" id="WP_100708237.1">
    <property type="nucleotide sequence ID" value="NZ_NPDL01000001.1"/>
</dbReference>
<dbReference type="Proteomes" id="UP000232196">
    <property type="component" value="Unassembled WGS sequence"/>
</dbReference>
<dbReference type="OrthoDB" id="329464at2"/>
<dbReference type="EMBL" id="NPDN01000013">
    <property type="protein sequence ID" value="PJZ23952.1"/>
    <property type="molecule type" value="Genomic_DNA"/>
</dbReference>
<accession>A0A2M9X8S6</accession>
<organism evidence="1 2">
    <name type="scientific">Leptospira hartskeerlii</name>
    <dbReference type="NCBI Taxonomy" id="2023177"/>
    <lineage>
        <taxon>Bacteria</taxon>
        <taxon>Pseudomonadati</taxon>
        <taxon>Spirochaetota</taxon>
        <taxon>Spirochaetia</taxon>
        <taxon>Leptospirales</taxon>
        <taxon>Leptospiraceae</taxon>
        <taxon>Leptospira</taxon>
    </lineage>
</organism>
<dbReference type="AlphaFoldDB" id="A0A2M9X8S6"/>
<dbReference type="NCBIfam" id="NF047513">
    <property type="entry name" value="LIC_13246_fam"/>
    <property type="match status" value="1"/>
</dbReference>
<comment type="caution">
    <text evidence="1">The sequence shown here is derived from an EMBL/GenBank/DDBJ whole genome shotgun (WGS) entry which is preliminary data.</text>
</comment>
<name>A0A2M9X8S6_9LEPT</name>
<gene>
    <name evidence="1" type="ORF">CH357_18430</name>
</gene>
<evidence type="ECO:0000313" key="2">
    <source>
        <dbReference type="Proteomes" id="UP000232196"/>
    </source>
</evidence>